<organism evidence="2 3">
    <name type="scientific">Cryptococcus floricola</name>
    <dbReference type="NCBI Taxonomy" id="2591691"/>
    <lineage>
        <taxon>Eukaryota</taxon>
        <taxon>Fungi</taxon>
        <taxon>Dikarya</taxon>
        <taxon>Basidiomycota</taxon>
        <taxon>Agaricomycotina</taxon>
        <taxon>Tremellomycetes</taxon>
        <taxon>Tremellales</taxon>
        <taxon>Cryptococcaceae</taxon>
        <taxon>Cryptococcus</taxon>
    </lineage>
</organism>
<dbReference type="EMBL" id="NIDF01000038">
    <property type="protein sequence ID" value="TYJ55503.1"/>
    <property type="molecule type" value="Genomic_DNA"/>
</dbReference>
<dbReference type="Pfam" id="PF12586">
    <property type="entry name" value="DUF3760"/>
    <property type="match status" value="1"/>
</dbReference>
<sequence length="220" mass="25802">MAEDELVRMQAFFRLQRELQRQQWLSPPIRNDYDRDEFKPASIIQRIEEGLDEDDDPDEIAYREWMREFAPKQAIPASSLKDDEEDSGENQDSDRTKAYKSEAEIFRHIYYPSALALVNMECLRPVHHLILDELFLVKPSITVSLSKYCYEHFIPKLYTKVYFNDPRNIPVTAFMQGHKSPNGRKKEALKLVREVCIYFPPLVYVPKGELQSDDSAPRGK</sequence>
<accession>A0A5D3AZI4</accession>
<feature type="region of interest" description="Disordered" evidence="1">
    <location>
        <begin position="76"/>
        <end position="96"/>
    </location>
</feature>
<proteinExistence type="predicted"/>
<protein>
    <submittedName>
        <fullName evidence="2">Uncharacterized protein</fullName>
    </submittedName>
</protein>
<reference evidence="2 3" key="1">
    <citation type="submission" date="2017-05" db="EMBL/GenBank/DDBJ databases">
        <title>The Genome Sequence of Tsuchiyaea wingfieldii DSM 27421.</title>
        <authorList>
            <person name="Cuomo C."/>
            <person name="Passer A."/>
            <person name="Billmyre B."/>
            <person name="Heitman J."/>
        </authorList>
    </citation>
    <scope>NUCLEOTIDE SEQUENCE [LARGE SCALE GENOMIC DNA]</scope>
    <source>
        <strain evidence="2 3">DSM 27421</strain>
    </source>
</reference>
<comment type="caution">
    <text evidence="2">The sequence shown here is derived from an EMBL/GenBank/DDBJ whole genome shotgun (WGS) entry which is preliminary data.</text>
</comment>
<keyword evidence="3" id="KW-1185">Reference proteome</keyword>
<evidence type="ECO:0000256" key="1">
    <source>
        <dbReference type="SAM" id="MobiDB-lite"/>
    </source>
</evidence>
<gene>
    <name evidence="2" type="ORF">B9479_003775</name>
</gene>
<dbReference type="AlphaFoldDB" id="A0A5D3AZI4"/>
<dbReference type="Proteomes" id="UP000322245">
    <property type="component" value="Unassembled WGS sequence"/>
</dbReference>
<name>A0A5D3AZI4_9TREE</name>
<evidence type="ECO:0000313" key="3">
    <source>
        <dbReference type="Proteomes" id="UP000322245"/>
    </source>
</evidence>
<feature type="compositionally biased region" description="Acidic residues" evidence="1">
    <location>
        <begin position="82"/>
        <end position="91"/>
    </location>
</feature>
<evidence type="ECO:0000313" key="2">
    <source>
        <dbReference type="EMBL" id="TYJ55503.1"/>
    </source>
</evidence>
<dbReference type="InterPro" id="IPR022235">
    <property type="entry name" value="DUF3760"/>
</dbReference>